<comment type="subcellular location">
    <subcellularLocation>
        <location evidence="3">Peroxisome</location>
    </subcellularLocation>
</comment>
<keyword evidence="9" id="KW-0560">Oxidoreductase</keyword>
<dbReference type="FunFam" id="1.20.140.10:FF:000013">
    <property type="entry name" value="Acyl-coenzyme A oxidase"/>
    <property type="match status" value="1"/>
</dbReference>
<sequence>MSDFSDELRPAEPQAPTILAAERSRSNIGVEQLSQHLLSRGGFLERQSKILRVIENRPIFSKKNQLNLARPDRYQLSLARSKELRRLAVQHGWNQDDYRVAQYLVGEVSPYAIHNSMFITSIREQCNPEQMKHWLPLAENWEIIGAYSQTELGHGSNVRGIETTATWNNETKDFTIHSPTLTAAKWWNGSLGRTANHAIVIAQLLLPENGKLRSYGPHQFIVQIRDMKTNRPFDGIVIGDIGTKFGYSFMDNGYMLFKNFKVPHAALLSKYTGVSLDGKYIQPKNQAIVYGSMTFIRASIIMDSRLVLARACTVAVRYLSIRRQFADRDVGGPELSVLDYPTVQVRILPLLAATYALHYTGEAMFKLYWDTRADIEQKGDLSRLAELHAASSGLKACCTLLVADGSETCRRALGGHGFGGGSGLIPLVTDHLDKPTVEGDSWMISQQTAAYLIKRMTAAVSGKCSEPIDTQFATYLRTKQQQQSRHYDIYNNEADILAAFQDRVSHLAHKAYESRIVAKKSWTELMIDLHRLAIAHSESILIENFYNAAFGNQAPSPSIDTSTRAVMQDLFRLFALTTIDAKSTEFVLSGALDTEKLTILTTRVQQLMKAIRPHAVRLVDAWAIPDYLLDSALGKEDGDVYNALWKKAHLENPLNLEVFNPDFRSEEIVMGEGEQRARERMERLALGVEGHEQREGGKAKL</sequence>
<dbReference type="SUPFAM" id="SSF47203">
    <property type="entry name" value="Acyl-CoA dehydrogenase C-terminal domain-like"/>
    <property type="match status" value="2"/>
</dbReference>
<keyword evidence="7 12" id="KW-0274">FAD</keyword>
<reference evidence="19" key="1">
    <citation type="journal article" date="2020" name="Stud. Mycol.">
        <title>101 Dothideomycetes genomes: a test case for predicting lifestyles and emergence of pathogens.</title>
        <authorList>
            <person name="Haridas S."/>
            <person name="Albert R."/>
            <person name="Binder M."/>
            <person name="Bloem J."/>
            <person name="Labutti K."/>
            <person name="Salamov A."/>
            <person name="Andreopoulos B."/>
            <person name="Baker S."/>
            <person name="Barry K."/>
            <person name="Bills G."/>
            <person name="Bluhm B."/>
            <person name="Cannon C."/>
            <person name="Castanera R."/>
            <person name="Culley D."/>
            <person name="Daum C."/>
            <person name="Ezra D."/>
            <person name="Gonzalez J."/>
            <person name="Henrissat B."/>
            <person name="Kuo A."/>
            <person name="Liang C."/>
            <person name="Lipzen A."/>
            <person name="Lutzoni F."/>
            <person name="Magnuson J."/>
            <person name="Mondo S."/>
            <person name="Nolan M."/>
            <person name="Ohm R."/>
            <person name="Pangilinan J."/>
            <person name="Park H.-J."/>
            <person name="Ramirez L."/>
            <person name="Alfaro M."/>
            <person name="Sun H."/>
            <person name="Tritt A."/>
            <person name="Yoshinaga Y."/>
            <person name="Zwiers L.-H."/>
            <person name="Turgeon B."/>
            <person name="Goodwin S."/>
            <person name="Spatafora J."/>
            <person name="Crous P."/>
            <person name="Grigoriev I."/>
        </authorList>
    </citation>
    <scope>NUCLEOTIDE SEQUENCE</scope>
    <source>
        <strain evidence="19">CBS 119925</strain>
    </source>
</reference>
<dbReference type="InterPro" id="IPR006091">
    <property type="entry name" value="Acyl-CoA_Oxase/DH_mid-dom"/>
</dbReference>
<evidence type="ECO:0000259" key="16">
    <source>
        <dbReference type="Pfam" id="PF02770"/>
    </source>
</evidence>
<feature type="binding site" evidence="14">
    <location>
        <position position="189"/>
    </location>
    <ligand>
        <name>FAD</name>
        <dbReference type="ChEBI" id="CHEBI:57692"/>
    </ligand>
</feature>
<dbReference type="FunFam" id="2.40.110.10:FF:000003">
    <property type="entry name" value="Acyl-coenzyme A oxidase"/>
    <property type="match status" value="1"/>
</dbReference>
<evidence type="ECO:0000256" key="5">
    <source>
        <dbReference type="ARBA" id="ARBA00006288"/>
    </source>
</evidence>
<dbReference type="Gene3D" id="2.40.110.10">
    <property type="entry name" value="Butyryl-CoA Dehydrogenase, subunit A, domain 2"/>
    <property type="match status" value="1"/>
</dbReference>
<evidence type="ECO:0000313" key="19">
    <source>
        <dbReference type="EMBL" id="KAF2752348.1"/>
    </source>
</evidence>
<evidence type="ECO:0000256" key="12">
    <source>
        <dbReference type="PIRNR" id="PIRNR000168"/>
    </source>
</evidence>
<dbReference type="InterPro" id="IPR046373">
    <property type="entry name" value="Acyl-CoA_Oxase/DH_mid-dom_sf"/>
</dbReference>
<evidence type="ECO:0000259" key="18">
    <source>
        <dbReference type="Pfam" id="PF22924"/>
    </source>
</evidence>
<feature type="domain" description="Acyl-CoA oxidase/dehydrogenase middle" evidence="16">
    <location>
        <begin position="147"/>
        <end position="259"/>
    </location>
</feature>
<dbReference type="PANTHER" id="PTHR10909:SF250">
    <property type="entry name" value="PEROXISOMAL ACYL-COENZYME A OXIDASE 1"/>
    <property type="match status" value="1"/>
</dbReference>
<evidence type="ECO:0000259" key="15">
    <source>
        <dbReference type="Pfam" id="PF01756"/>
    </source>
</evidence>
<dbReference type="GO" id="GO:0033540">
    <property type="term" value="P:fatty acid beta-oxidation using acyl-CoA oxidase"/>
    <property type="evidence" value="ECO:0007669"/>
    <property type="project" value="UniProtKB-UniPathway"/>
</dbReference>
<feature type="domain" description="Acyl-coenzyme A oxidase N-terminal" evidence="17">
    <location>
        <begin position="30"/>
        <end position="144"/>
    </location>
</feature>
<gene>
    <name evidence="19" type="ORF">M011DRAFT_463818</name>
</gene>
<name>A0A6A6VNZ2_9PLEO</name>
<dbReference type="InterPro" id="IPR055060">
    <property type="entry name" value="ACOX_C_alpha1"/>
</dbReference>
<evidence type="ECO:0000256" key="6">
    <source>
        <dbReference type="ARBA" id="ARBA00022630"/>
    </source>
</evidence>
<dbReference type="Proteomes" id="UP000799440">
    <property type="component" value="Unassembled WGS sequence"/>
</dbReference>
<dbReference type="Pfam" id="PF02770">
    <property type="entry name" value="Acyl-CoA_dh_M"/>
    <property type="match status" value="1"/>
</dbReference>
<evidence type="ECO:0000256" key="13">
    <source>
        <dbReference type="PIRSR" id="PIRSR000168-1"/>
    </source>
</evidence>
<comment type="pathway">
    <text evidence="4">Lipid metabolism; peroxisomal fatty acid beta-oxidation.</text>
</comment>
<dbReference type="GO" id="GO:0071949">
    <property type="term" value="F:FAD binding"/>
    <property type="evidence" value="ECO:0007669"/>
    <property type="project" value="InterPro"/>
</dbReference>
<dbReference type="Gene3D" id="1.10.540.10">
    <property type="entry name" value="Acyl-CoA dehydrogenase/oxidase, N-terminal domain"/>
    <property type="match status" value="1"/>
</dbReference>
<evidence type="ECO:0000256" key="9">
    <source>
        <dbReference type="ARBA" id="ARBA00023002"/>
    </source>
</evidence>
<keyword evidence="20" id="KW-1185">Reference proteome</keyword>
<dbReference type="PANTHER" id="PTHR10909">
    <property type="entry name" value="ELECTRON TRANSPORT OXIDOREDUCTASE"/>
    <property type="match status" value="1"/>
</dbReference>
<dbReference type="Pfam" id="PF14749">
    <property type="entry name" value="Acyl-CoA_ox_N"/>
    <property type="match status" value="1"/>
</dbReference>
<keyword evidence="10" id="KW-0443">Lipid metabolism</keyword>
<dbReference type="GO" id="GO:0005777">
    <property type="term" value="C:peroxisome"/>
    <property type="evidence" value="ECO:0007669"/>
    <property type="project" value="UniProtKB-SubCell"/>
</dbReference>
<evidence type="ECO:0000256" key="11">
    <source>
        <dbReference type="ARBA" id="ARBA00023140"/>
    </source>
</evidence>
<comment type="cofactor">
    <cofactor evidence="2">
        <name>FAD</name>
        <dbReference type="ChEBI" id="CHEBI:57692"/>
    </cofactor>
</comment>
<dbReference type="InterPro" id="IPR029320">
    <property type="entry name" value="Acyl-CoA_ox_N"/>
</dbReference>
<dbReference type="GO" id="GO:0005504">
    <property type="term" value="F:fatty acid binding"/>
    <property type="evidence" value="ECO:0007669"/>
    <property type="project" value="TreeGrafter"/>
</dbReference>
<evidence type="ECO:0000256" key="2">
    <source>
        <dbReference type="ARBA" id="ARBA00001974"/>
    </source>
</evidence>
<dbReference type="FunFam" id="1.20.140.10:FF:000015">
    <property type="entry name" value="Acyl-coenzyme A oxidase"/>
    <property type="match status" value="1"/>
</dbReference>
<evidence type="ECO:0000256" key="1">
    <source>
        <dbReference type="ARBA" id="ARBA00001201"/>
    </source>
</evidence>
<dbReference type="InterPro" id="IPR037069">
    <property type="entry name" value="AcylCoA_DH/ox_N_sf"/>
</dbReference>
<protein>
    <recommendedName>
        <fullName evidence="12">Acyl-coenzyme A oxidase</fullName>
    </recommendedName>
</protein>
<accession>A0A6A6VNZ2</accession>
<evidence type="ECO:0000313" key="20">
    <source>
        <dbReference type="Proteomes" id="UP000799440"/>
    </source>
</evidence>
<dbReference type="UniPathway" id="UPA00661"/>
<dbReference type="InterPro" id="IPR002655">
    <property type="entry name" value="Acyl-CoA_oxidase_C"/>
</dbReference>
<evidence type="ECO:0000256" key="14">
    <source>
        <dbReference type="PIRSR" id="PIRSR000168-2"/>
    </source>
</evidence>
<dbReference type="InterPro" id="IPR036250">
    <property type="entry name" value="AcylCo_DH-like_C"/>
</dbReference>
<evidence type="ECO:0000256" key="8">
    <source>
        <dbReference type="ARBA" id="ARBA00022832"/>
    </source>
</evidence>
<keyword evidence="6 12" id="KW-0285">Flavoprotein</keyword>
<feature type="active site" description="Proton acceptor" evidence="13">
    <location>
        <position position="438"/>
    </location>
</feature>
<comment type="catalytic activity">
    <reaction evidence="1">
        <text>a 2,3-saturated acyl-CoA + O2 = a (2E)-enoyl-CoA + H2O2</text>
        <dbReference type="Rhea" id="RHEA:38959"/>
        <dbReference type="ChEBI" id="CHEBI:15379"/>
        <dbReference type="ChEBI" id="CHEBI:16240"/>
        <dbReference type="ChEBI" id="CHEBI:58856"/>
        <dbReference type="ChEBI" id="CHEBI:65111"/>
        <dbReference type="EC" id="1.3.3.6"/>
    </reaction>
</comment>
<organism evidence="19 20">
    <name type="scientific">Sporormia fimetaria CBS 119925</name>
    <dbReference type="NCBI Taxonomy" id="1340428"/>
    <lineage>
        <taxon>Eukaryota</taxon>
        <taxon>Fungi</taxon>
        <taxon>Dikarya</taxon>
        <taxon>Ascomycota</taxon>
        <taxon>Pezizomycotina</taxon>
        <taxon>Dothideomycetes</taxon>
        <taxon>Pleosporomycetidae</taxon>
        <taxon>Pleosporales</taxon>
        <taxon>Sporormiaceae</taxon>
        <taxon>Sporormia</taxon>
    </lineage>
</organism>
<keyword evidence="11" id="KW-0576">Peroxisome</keyword>
<dbReference type="PIRSF" id="PIRSF000168">
    <property type="entry name" value="Acyl-CoA_oxidase"/>
    <property type="match status" value="1"/>
</dbReference>
<dbReference type="Pfam" id="PF01756">
    <property type="entry name" value="ACOX"/>
    <property type="match status" value="1"/>
</dbReference>
<dbReference type="EMBL" id="MU006561">
    <property type="protein sequence ID" value="KAF2752348.1"/>
    <property type="molecule type" value="Genomic_DNA"/>
</dbReference>
<evidence type="ECO:0000259" key="17">
    <source>
        <dbReference type="Pfam" id="PF14749"/>
    </source>
</evidence>
<evidence type="ECO:0000256" key="3">
    <source>
        <dbReference type="ARBA" id="ARBA00004275"/>
    </source>
</evidence>
<dbReference type="InterPro" id="IPR012258">
    <property type="entry name" value="Acyl-CoA_oxidase"/>
</dbReference>
<dbReference type="Pfam" id="PF22924">
    <property type="entry name" value="ACOX_C_alpha1"/>
    <property type="match status" value="1"/>
</dbReference>
<dbReference type="GO" id="GO:0055088">
    <property type="term" value="P:lipid homeostasis"/>
    <property type="evidence" value="ECO:0007669"/>
    <property type="project" value="TreeGrafter"/>
</dbReference>
<evidence type="ECO:0000256" key="10">
    <source>
        <dbReference type="ARBA" id="ARBA00023098"/>
    </source>
</evidence>
<evidence type="ECO:0000256" key="7">
    <source>
        <dbReference type="ARBA" id="ARBA00022827"/>
    </source>
</evidence>
<dbReference type="InterPro" id="IPR009100">
    <property type="entry name" value="AcylCoA_DH/oxidase_NM_dom_sf"/>
</dbReference>
<dbReference type="OrthoDB" id="538336at2759"/>
<feature type="domain" description="Acyl-CoA oxidase C-terminal" evidence="15">
    <location>
        <begin position="494"/>
        <end position="661"/>
    </location>
</feature>
<feature type="binding site" evidence="14">
    <location>
        <position position="150"/>
    </location>
    <ligand>
        <name>FAD</name>
        <dbReference type="ChEBI" id="CHEBI:57692"/>
    </ligand>
</feature>
<dbReference type="GO" id="GO:0003997">
    <property type="term" value="F:acyl-CoA oxidase activity"/>
    <property type="evidence" value="ECO:0007669"/>
    <property type="project" value="UniProtKB-EC"/>
</dbReference>
<dbReference type="SUPFAM" id="SSF56645">
    <property type="entry name" value="Acyl-CoA dehydrogenase NM domain-like"/>
    <property type="match status" value="1"/>
</dbReference>
<feature type="domain" description="Acyl-CoA oxidase C-alpha1" evidence="18">
    <location>
        <begin position="290"/>
        <end position="453"/>
    </location>
</feature>
<proteinExistence type="inferred from homology"/>
<dbReference type="Gene3D" id="1.20.140.10">
    <property type="entry name" value="Butyryl-CoA Dehydrogenase, subunit A, domain 3"/>
    <property type="match status" value="2"/>
</dbReference>
<keyword evidence="8" id="KW-0276">Fatty acid metabolism</keyword>
<evidence type="ECO:0000256" key="4">
    <source>
        <dbReference type="ARBA" id="ARBA00004846"/>
    </source>
</evidence>
<dbReference type="AlphaFoldDB" id="A0A6A6VNZ2"/>
<comment type="similarity">
    <text evidence="5 12">Belongs to the acyl-CoA oxidase family.</text>
</comment>